<dbReference type="InterPro" id="IPR034804">
    <property type="entry name" value="SQR/QFR_C/D"/>
</dbReference>
<proteinExistence type="predicted"/>
<evidence type="ECO:0000256" key="9">
    <source>
        <dbReference type="ARBA" id="ARBA00023136"/>
    </source>
</evidence>
<evidence type="ECO:0000313" key="11">
    <source>
        <dbReference type="EMBL" id="SNT72667.1"/>
    </source>
</evidence>
<evidence type="ECO:0000256" key="8">
    <source>
        <dbReference type="ARBA" id="ARBA00023004"/>
    </source>
</evidence>
<feature type="transmembrane region" description="Helical" evidence="10">
    <location>
        <begin position="62"/>
        <end position="80"/>
    </location>
</feature>
<dbReference type="RefSeq" id="WP_089343464.1">
    <property type="nucleotide sequence ID" value="NZ_CP067129.1"/>
</dbReference>
<dbReference type="GO" id="GO:0046872">
    <property type="term" value="F:metal ion binding"/>
    <property type="evidence" value="ECO:0007669"/>
    <property type="project" value="UniProtKB-KW"/>
</dbReference>
<evidence type="ECO:0000313" key="12">
    <source>
        <dbReference type="Proteomes" id="UP000198307"/>
    </source>
</evidence>
<dbReference type="SUPFAM" id="SSF81343">
    <property type="entry name" value="Fumarate reductase respiratory complex transmembrane subunits"/>
    <property type="match status" value="1"/>
</dbReference>
<evidence type="ECO:0000256" key="2">
    <source>
        <dbReference type="ARBA" id="ARBA00004050"/>
    </source>
</evidence>
<accession>A0A239PSI1</accession>
<keyword evidence="12" id="KW-1185">Reference proteome</keyword>
<comment type="function">
    <text evidence="2">Membrane-anchoring subunit of succinate dehydrogenase (SDH).</text>
</comment>
<dbReference type="CDD" id="cd03495">
    <property type="entry name" value="SQR_TypeC_SdhD_like"/>
    <property type="match status" value="1"/>
</dbReference>
<dbReference type="OrthoDB" id="9809280at2"/>
<dbReference type="Pfam" id="PF01127">
    <property type="entry name" value="Sdh_cyt"/>
    <property type="match status" value="1"/>
</dbReference>
<feature type="transmembrane region" description="Helical" evidence="10">
    <location>
        <begin position="100"/>
        <end position="119"/>
    </location>
</feature>
<evidence type="ECO:0000256" key="7">
    <source>
        <dbReference type="ARBA" id="ARBA00022989"/>
    </source>
</evidence>
<evidence type="ECO:0000256" key="10">
    <source>
        <dbReference type="SAM" id="Phobius"/>
    </source>
</evidence>
<evidence type="ECO:0000256" key="3">
    <source>
        <dbReference type="ARBA" id="ARBA00004370"/>
    </source>
</evidence>
<keyword evidence="9 10" id="KW-0472">Membrane</keyword>
<keyword evidence="4" id="KW-0349">Heme</keyword>
<organism evidence="11 12">
    <name type="scientific">Paracoccus seriniphilus</name>
    <dbReference type="NCBI Taxonomy" id="184748"/>
    <lineage>
        <taxon>Bacteria</taxon>
        <taxon>Pseudomonadati</taxon>
        <taxon>Pseudomonadota</taxon>
        <taxon>Alphaproteobacteria</taxon>
        <taxon>Rhodobacterales</taxon>
        <taxon>Paracoccaceae</taxon>
        <taxon>Paracoccus</taxon>
    </lineage>
</organism>
<dbReference type="EMBL" id="FZQB01000003">
    <property type="protein sequence ID" value="SNT72667.1"/>
    <property type="molecule type" value="Genomic_DNA"/>
</dbReference>
<dbReference type="GO" id="GO:0016020">
    <property type="term" value="C:membrane"/>
    <property type="evidence" value="ECO:0007669"/>
    <property type="project" value="UniProtKB-SubCell"/>
</dbReference>
<gene>
    <name evidence="11" type="ORF">SAMN05444959_103165</name>
</gene>
<dbReference type="Gene3D" id="1.20.1300.10">
    <property type="entry name" value="Fumarate reductase/succinate dehydrogenase, transmembrane subunit"/>
    <property type="match status" value="1"/>
</dbReference>
<keyword evidence="7 10" id="KW-1133">Transmembrane helix</keyword>
<name>A0A239PSI1_9RHOB</name>
<evidence type="ECO:0000256" key="6">
    <source>
        <dbReference type="ARBA" id="ARBA00022723"/>
    </source>
</evidence>
<protein>
    <submittedName>
        <fullName evidence="11">Succinate dehydrogenase subunit D</fullName>
    </submittedName>
</protein>
<feature type="transmembrane region" description="Helical" evidence="10">
    <location>
        <begin position="24"/>
        <end position="50"/>
    </location>
</feature>
<sequence>MRYITPRKAATGLGSARTGTEHHWAMTVSACALILLTPAFLLVIGSAIGLPREALIAYFGRPYPGIVTALFIIVGMIHFMKGTRIMIDDYLQHTERKVAIIASVIFGWAVIAAAVFALAKMAFITIAI</sequence>
<keyword evidence="5 10" id="KW-0812">Transmembrane</keyword>
<dbReference type="InterPro" id="IPR000701">
    <property type="entry name" value="SuccDH_FuR_B_TM-su"/>
</dbReference>
<evidence type="ECO:0000256" key="5">
    <source>
        <dbReference type="ARBA" id="ARBA00022692"/>
    </source>
</evidence>
<evidence type="ECO:0000256" key="1">
    <source>
        <dbReference type="ARBA" id="ARBA00001971"/>
    </source>
</evidence>
<comment type="cofactor">
    <cofactor evidence="1">
        <name>heme</name>
        <dbReference type="ChEBI" id="CHEBI:30413"/>
    </cofactor>
</comment>
<comment type="subcellular location">
    <subcellularLocation>
        <location evidence="3">Membrane</location>
    </subcellularLocation>
</comment>
<keyword evidence="8" id="KW-0408">Iron</keyword>
<dbReference type="Proteomes" id="UP000198307">
    <property type="component" value="Unassembled WGS sequence"/>
</dbReference>
<dbReference type="AlphaFoldDB" id="A0A239PSI1"/>
<evidence type="ECO:0000256" key="4">
    <source>
        <dbReference type="ARBA" id="ARBA00022617"/>
    </source>
</evidence>
<reference evidence="11 12" key="1">
    <citation type="submission" date="2017-07" db="EMBL/GenBank/DDBJ databases">
        <authorList>
            <person name="Sun Z.S."/>
            <person name="Albrecht U."/>
            <person name="Echele G."/>
            <person name="Lee C.C."/>
        </authorList>
    </citation>
    <scope>NUCLEOTIDE SEQUENCE [LARGE SCALE GENOMIC DNA]</scope>
    <source>
        <strain evidence="11 12">DSM 14827</strain>
    </source>
</reference>
<keyword evidence="6" id="KW-0479">Metal-binding</keyword>